<dbReference type="OrthoDB" id="5572581at2"/>
<dbReference type="GO" id="GO:0071973">
    <property type="term" value="P:bacterial-type flagellum-dependent cell motility"/>
    <property type="evidence" value="ECO:0007669"/>
    <property type="project" value="UniProtKB-UniRule"/>
</dbReference>
<dbReference type="EMBL" id="FNCY01000012">
    <property type="protein sequence ID" value="SDI04212.1"/>
    <property type="molecule type" value="Genomic_DNA"/>
</dbReference>
<evidence type="ECO:0000313" key="7">
    <source>
        <dbReference type="EMBL" id="SDI04212.1"/>
    </source>
</evidence>
<comment type="subcellular location">
    <subcellularLocation>
        <location evidence="4">Bacterial flagellum basal body</location>
    </subcellularLocation>
</comment>
<evidence type="ECO:0000256" key="2">
    <source>
        <dbReference type="ARBA" id="ARBA00022741"/>
    </source>
</evidence>
<reference evidence="7 8" key="1">
    <citation type="submission" date="2016-10" db="EMBL/GenBank/DDBJ databases">
        <authorList>
            <person name="de Groot N.N."/>
        </authorList>
    </citation>
    <scope>NUCLEOTIDE SEQUENCE [LARGE SCALE GENOMIC DNA]</scope>
    <source>
        <strain evidence="7 8">DSM 5885</strain>
    </source>
</reference>
<evidence type="ECO:0000256" key="3">
    <source>
        <dbReference type="ARBA" id="ARBA00023143"/>
    </source>
</evidence>
<dbReference type="InterPro" id="IPR012349">
    <property type="entry name" value="Split_barrel_FMN-bd"/>
</dbReference>
<dbReference type="GO" id="GO:0071945">
    <property type="term" value="P:regulation of bacterial-type flagellum-dependent cell motility by regulation of motor speed"/>
    <property type="evidence" value="ECO:0007669"/>
    <property type="project" value="UniProtKB-UniRule"/>
</dbReference>
<dbReference type="InterPro" id="IPR009926">
    <property type="entry name" value="T3SS_YcgR_PilZN"/>
</dbReference>
<evidence type="ECO:0000256" key="1">
    <source>
        <dbReference type="ARBA" id="ARBA00022636"/>
    </source>
</evidence>
<keyword evidence="2 4" id="KW-0547">Nucleotide-binding</keyword>
<dbReference type="STRING" id="83767.SAMN05660652_02752"/>
<name>A0A1G8HC67_9RHOO</name>
<keyword evidence="7" id="KW-0282">Flagellum</keyword>
<evidence type="ECO:0000256" key="4">
    <source>
        <dbReference type="HAMAP-Rule" id="MF_01457"/>
    </source>
</evidence>
<keyword evidence="1 4" id="KW-0973">c-di-GMP</keyword>
<keyword evidence="8" id="KW-1185">Reference proteome</keyword>
<dbReference type="InterPro" id="IPR023787">
    <property type="entry name" value="T3SS_YcgR"/>
</dbReference>
<evidence type="ECO:0000313" key="8">
    <source>
        <dbReference type="Proteomes" id="UP000198607"/>
    </source>
</evidence>
<sequence length="269" mass="29764">MADPEVLPEPDNAPPRIELEQTDIYSRYLLYSRSEILAVLRTLIQKAALITVHFDHGKSFLLTTMLALTDSDTGFILDVGASREMNQRAALADKLILTAVVDKVKVQFSADGLTPIEYEGRPAFQGKLPDAVLRLQRREFFRLSTPIATPVIMSAIIQSPEGSPLSVDIPLFDISGGGVGLMTDPEIAASFERGDPLADCRIQLPDEGLLVANMIVRNKFDVTTRSGGQFVRVGCEFTDTPQSRLNMVQRYITRIERERKARLSGLGKM</sequence>
<dbReference type="Proteomes" id="UP000198607">
    <property type="component" value="Unassembled WGS sequence"/>
</dbReference>
<dbReference type="Pfam" id="PF07238">
    <property type="entry name" value="PilZ"/>
    <property type="match status" value="1"/>
</dbReference>
<keyword evidence="7" id="KW-0966">Cell projection</keyword>
<feature type="domain" description="Type III secretion system flagellar brake protein YcgR PilZN" evidence="6">
    <location>
        <begin position="28"/>
        <end position="134"/>
    </location>
</feature>
<feature type="domain" description="PilZ" evidence="5">
    <location>
        <begin position="136"/>
        <end position="253"/>
    </location>
</feature>
<dbReference type="GO" id="GO:0009425">
    <property type="term" value="C:bacterial-type flagellum basal body"/>
    <property type="evidence" value="ECO:0007669"/>
    <property type="project" value="UniProtKB-SubCell"/>
</dbReference>
<protein>
    <recommendedName>
        <fullName evidence="4">Flagellar brake protein YcgR</fullName>
    </recommendedName>
    <alternativeName>
        <fullName evidence="4">Cyclic di-GMP binding protein YcgR</fullName>
    </alternativeName>
</protein>
<evidence type="ECO:0000259" key="5">
    <source>
        <dbReference type="Pfam" id="PF07238"/>
    </source>
</evidence>
<comment type="function">
    <text evidence="4">Acts as a flagellar brake, regulating swimming and swarming in a bis-(3'-5') cyclic diguanylic acid (c-di-GMP)-dependent manner. Binds 1 c-di-GMP dimer per subunit. Increasing levels of c-di-GMP lead to decreased motility.</text>
</comment>
<evidence type="ECO:0000259" key="6">
    <source>
        <dbReference type="Pfam" id="PF07317"/>
    </source>
</evidence>
<keyword evidence="7" id="KW-0969">Cilium</keyword>
<dbReference type="InterPro" id="IPR009875">
    <property type="entry name" value="PilZ_domain"/>
</dbReference>
<dbReference type="Pfam" id="PF07317">
    <property type="entry name" value="PilZN"/>
    <property type="match status" value="1"/>
</dbReference>
<accession>A0A1G8HC67</accession>
<dbReference type="HAMAP" id="MF_01457">
    <property type="entry name" value="YcgR"/>
    <property type="match status" value="1"/>
</dbReference>
<dbReference type="GO" id="GO:0035438">
    <property type="term" value="F:cyclic-di-GMP binding"/>
    <property type="evidence" value="ECO:0007669"/>
    <property type="project" value="UniProtKB-UniRule"/>
</dbReference>
<dbReference type="AlphaFoldDB" id="A0A1G8HC67"/>
<dbReference type="RefSeq" id="WP_091938481.1">
    <property type="nucleotide sequence ID" value="NZ_FNCY01000012.1"/>
</dbReference>
<dbReference type="Gene3D" id="2.40.10.220">
    <property type="entry name" value="predicted glycosyltransferase like domains"/>
    <property type="match status" value="1"/>
</dbReference>
<keyword evidence="3 4" id="KW-0975">Bacterial flagellum</keyword>
<proteinExistence type="inferred from homology"/>
<organism evidence="7 8">
    <name type="scientific">Propionivibrio dicarboxylicus</name>
    <dbReference type="NCBI Taxonomy" id="83767"/>
    <lineage>
        <taxon>Bacteria</taxon>
        <taxon>Pseudomonadati</taxon>
        <taxon>Pseudomonadota</taxon>
        <taxon>Betaproteobacteria</taxon>
        <taxon>Rhodocyclales</taxon>
        <taxon>Rhodocyclaceae</taxon>
        <taxon>Propionivibrio</taxon>
    </lineage>
</organism>
<dbReference type="Gene3D" id="2.30.110.10">
    <property type="entry name" value="Electron Transport, Fmn-binding Protein, Chain A"/>
    <property type="match status" value="1"/>
</dbReference>
<comment type="similarity">
    <text evidence="4">Belongs to the YcgR family.</text>
</comment>
<gene>
    <name evidence="4" type="primary">ycgR</name>
    <name evidence="7" type="ORF">SAMN05660652_02752</name>
</gene>
<comment type="subunit">
    <text evidence="4">Monomer. Interacts with the flagellar basal bodies.</text>
</comment>